<dbReference type="Pfam" id="PF17906">
    <property type="entry name" value="HTH_48"/>
    <property type="match status" value="1"/>
</dbReference>
<dbReference type="GO" id="GO:0003690">
    <property type="term" value="F:double-stranded DNA binding"/>
    <property type="evidence" value="ECO:0007669"/>
    <property type="project" value="TreeGrafter"/>
</dbReference>
<dbReference type="Gene3D" id="3.30.420.10">
    <property type="entry name" value="Ribonuclease H-like superfamily/Ribonuclease H"/>
    <property type="match status" value="1"/>
</dbReference>
<dbReference type="GO" id="GO:0044774">
    <property type="term" value="P:mitotic DNA integrity checkpoint signaling"/>
    <property type="evidence" value="ECO:0007669"/>
    <property type="project" value="TreeGrafter"/>
</dbReference>
<dbReference type="GO" id="GO:0044547">
    <property type="term" value="F:DNA topoisomerase binding"/>
    <property type="evidence" value="ECO:0007669"/>
    <property type="project" value="TreeGrafter"/>
</dbReference>
<sequence length="175" mass="20408">MQIVVSLSTTQIYNELTTAYGQYVVSYRTSARWFKRFSNEREGLECGPRSSRPITALLQQNIDVVNALVNNDPHISIDYIATILDTVITSLIVNKKIKVIAGPRYSLDLTLSNFWVFNYLKRDLGNYPDDTSLAKAITKTLKSTPIHEYQRTFQKWIERMKLYIEHHEDYFEHLL</sequence>
<dbReference type="Proteomes" id="UP000663891">
    <property type="component" value="Unassembled WGS sequence"/>
</dbReference>
<reference evidence="3" key="1">
    <citation type="submission" date="2021-02" db="EMBL/GenBank/DDBJ databases">
        <authorList>
            <person name="Nowell W R."/>
        </authorList>
    </citation>
    <scope>NUCLEOTIDE SEQUENCE</scope>
</reference>
<dbReference type="GO" id="GO:0031297">
    <property type="term" value="P:replication fork processing"/>
    <property type="evidence" value="ECO:0007669"/>
    <property type="project" value="TreeGrafter"/>
</dbReference>
<proteinExistence type="predicted"/>
<dbReference type="GO" id="GO:0006303">
    <property type="term" value="P:double-strand break repair via nonhomologous end joining"/>
    <property type="evidence" value="ECO:0007669"/>
    <property type="project" value="TreeGrafter"/>
</dbReference>
<dbReference type="GO" id="GO:0000014">
    <property type="term" value="F:single-stranded DNA endodeoxyribonuclease activity"/>
    <property type="evidence" value="ECO:0007669"/>
    <property type="project" value="TreeGrafter"/>
</dbReference>
<dbReference type="EMBL" id="CAJOAY010000934">
    <property type="protein sequence ID" value="CAF3762828.1"/>
    <property type="molecule type" value="Genomic_DNA"/>
</dbReference>
<dbReference type="InterPro" id="IPR052709">
    <property type="entry name" value="Transposase-MT_Hybrid"/>
</dbReference>
<protein>
    <recommendedName>
        <fullName evidence="1">Mos1 transposase HTH domain-containing protein</fullName>
    </recommendedName>
</protein>
<dbReference type="PANTHER" id="PTHR46060:SF2">
    <property type="entry name" value="HISTONE-LYSINE N-METHYLTRANSFERASE SETMAR"/>
    <property type="match status" value="1"/>
</dbReference>
<dbReference type="GO" id="GO:0015074">
    <property type="term" value="P:DNA integration"/>
    <property type="evidence" value="ECO:0007669"/>
    <property type="project" value="TreeGrafter"/>
</dbReference>
<dbReference type="AlphaFoldDB" id="A0A818Z2R4"/>
<dbReference type="OrthoDB" id="10017160at2759"/>
<dbReference type="GO" id="GO:0003697">
    <property type="term" value="F:single-stranded DNA binding"/>
    <property type="evidence" value="ECO:0007669"/>
    <property type="project" value="TreeGrafter"/>
</dbReference>
<evidence type="ECO:0000313" key="3">
    <source>
        <dbReference type="EMBL" id="CAF3762828.1"/>
    </source>
</evidence>
<organism evidence="3 4">
    <name type="scientific">Adineta steineri</name>
    <dbReference type="NCBI Taxonomy" id="433720"/>
    <lineage>
        <taxon>Eukaryota</taxon>
        <taxon>Metazoa</taxon>
        <taxon>Spiralia</taxon>
        <taxon>Gnathifera</taxon>
        <taxon>Rotifera</taxon>
        <taxon>Eurotatoria</taxon>
        <taxon>Bdelloidea</taxon>
        <taxon>Adinetida</taxon>
        <taxon>Adinetidae</taxon>
        <taxon>Adineta</taxon>
    </lineage>
</organism>
<dbReference type="Proteomes" id="UP000663881">
    <property type="component" value="Unassembled WGS sequence"/>
</dbReference>
<feature type="domain" description="Mos1 transposase HTH" evidence="1">
    <location>
        <begin position="8"/>
        <end position="40"/>
    </location>
</feature>
<dbReference type="InterPro" id="IPR036397">
    <property type="entry name" value="RNaseH_sf"/>
</dbReference>
<dbReference type="GO" id="GO:0046975">
    <property type="term" value="F:histone H3K36 methyltransferase activity"/>
    <property type="evidence" value="ECO:0007669"/>
    <property type="project" value="TreeGrafter"/>
</dbReference>
<dbReference type="GO" id="GO:0005634">
    <property type="term" value="C:nucleus"/>
    <property type="evidence" value="ECO:0007669"/>
    <property type="project" value="TreeGrafter"/>
</dbReference>
<dbReference type="GO" id="GO:0042800">
    <property type="term" value="F:histone H3K4 methyltransferase activity"/>
    <property type="evidence" value="ECO:0007669"/>
    <property type="project" value="TreeGrafter"/>
</dbReference>
<dbReference type="InterPro" id="IPR041426">
    <property type="entry name" value="Mos1_HTH"/>
</dbReference>
<dbReference type="EMBL" id="CAJNON010000916">
    <property type="protein sequence ID" value="CAF1403542.1"/>
    <property type="molecule type" value="Genomic_DNA"/>
</dbReference>
<accession>A0A818Z2R4</accession>
<evidence type="ECO:0000259" key="1">
    <source>
        <dbReference type="Pfam" id="PF17906"/>
    </source>
</evidence>
<comment type="caution">
    <text evidence="3">The sequence shown here is derived from an EMBL/GenBank/DDBJ whole genome shotgun (WGS) entry which is preliminary data.</text>
</comment>
<evidence type="ECO:0000313" key="4">
    <source>
        <dbReference type="Proteomes" id="UP000663881"/>
    </source>
</evidence>
<dbReference type="PANTHER" id="PTHR46060">
    <property type="entry name" value="MARINER MOS1 TRANSPOSASE-LIKE PROTEIN"/>
    <property type="match status" value="1"/>
</dbReference>
<name>A0A818Z2R4_9BILA</name>
<evidence type="ECO:0000313" key="2">
    <source>
        <dbReference type="EMBL" id="CAF1403542.1"/>
    </source>
</evidence>
<dbReference type="GO" id="GO:0000793">
    <property type="term" value="C:condensed chromosome"/>
    <property type="evidence" value="ECO:0007669"/>
    <property type="project" value="TreeGrafter"/>
</dbReference>
<dbReference type="GO" id="GO:0000729">
    <property type="term" value="P:DNA double-strand break processing"/>
    <property type="evidence" value="ECO:0007669"/>
    <property type="project" value="TreeGrafter"/>
</dbReference>
<gene>
    <name evidence="3" type="ORF">OKA104_LOCUS16351</name>
    <name evidence="2" type="ORF">VCS650_LOCUS36640</name>
</gene>
<dbReference type="GO" id="GO:0035861">
    <property type="term" value="C:site of double-strand break"/>
    <property type="evidence" value="ECO:0007669"/>
    <property type="project" value="TreeGrafter"/>
</dbReference>